<protein>
    <recommendedName>
        <fullName evidence="2">ATP-grasp domain-containing protein</fullName>
    </recommendedName>
</protein>
<dbReference type="Pfam" id="PF21360">
    <property type="entry name" value="PylC-like_N"/>
    <property type="match status" value="1"/>
</dbReference>
<name>A0A0A3J4J4_9BACL</name>
<proteinExistence type="predicted"/>
<dbReference type="InterPro" id="IPR011761">
    <property type="entry name" value="ATP-grasp"/>
</dbReference>
<keyword evidence="1" id="KW-0547">Nucleotide-binding</keyword>
<organism evidence="3 4">
    <name type="scientific">Ureibacillus massiliensis 4400831 = CIP 108448 = CCUG 49529</name>
    <dbReference type="NCBI Taxonomy" id="1211035"/>
    <lineage>
        <taxon>Bacteria</taxon>
        <taxon>Bacillati</taxon>
        <taxon>Bacillota</taxon>
        <taxon>Bacilli</taxon>
        <taxon>Bacillales</taxon>
        <taxon>Caryophanaceae</taxon>
        <taxon>Ureibacillus</taxon>
    </lineage>
</organism>
<dbReference type="GO" id="GO:0046872">
    <property type="term" value="F:metal ion binding"/>
    <property type="evidence" value="ECO:0007669"/>
    <property type="project" value="InterPro"/>
</dbReference>
<reference evidence="3 4" key="1">
    <citation type="submission" date="2014-02" db="EMBL/GenBank/DDBJ databases">
        <title>Draft genome sequence of Lysinibacillus massiliensis CCUG 49529.</title>
        <authorList>
            <person name="Zhang F."/>
            <person name="Wang G."/>
            <person name="Zhang L."/>
        </authorList>
    </citation>
    <scope>NUCLEOTIDE SEQUENCE [LARGE SCALE GENOMIC DNA]</scope>
    <source>
        <strain evidence="3 4">CCUG 49529</strain>
    </source>
</reference>
<evidence type="ECO:0000313" key="3">
    <source>
        <dbReference type="EMBL" id="KGR90098.1"/>
    </source>
</evidence>
<dbReference type="RefSeq" id="WP_052126210.1">
    <property type="nucleotide sequence ID" value="NZ_AVCZ01000026.1"/>
</dbReference>
<evidence type="ECO:0000259" key="2">
    <source>
        <dbReference type="PROSITE" id="PS50975"/>
    </source>
</evidence>
<dbReference type="GO" id="GO:0005524">
    <property type="term" value="F:ATP binding"/>
    <property type="evidence" value="ECO:0007669"/>
    <property type="project" value="UniProtKB-UniRule"/>
</dbReference>
<dbReference type="AlphaFoldDB" id="A0A0A3J4J4"/>
<accession>A0A0A3J4J4</accession>
<gene>
    <name evidence="3" type="ORF">CD30_13630</name>
</gene>
<sequence>MKLLVTSAANKVPLIECIKKTVNLNIIASDANPNNLVQYFSDGFWQMPLLKDLKIEEFILYCQKHHISYVLPTRGPDLIYFSSYKSQLEREGIFVHSSSNESLMVANDKLNFFDFLHSKGLPAIPTFTNLDKFKSSSSKFVIKERNGAGSKNLFLNLSYEEVKSILPTIEAPIIQPMITGEEYSIDVYVSRNKKVKAAVVRKRSLVMDGESQITEIVDHPRLESLIKETAIALELEGHVMFQAFEDDQGKLWIIECNPRIGGASTLSIYAGLDTFNWWIAECNGENIDDWPVEIKNVKQIRYKKDLIL</sequence>
<dbReference type="Gene3D" id="3.30.1490.20">
    <property type="entry name" value="ATP-grasp fold, A domain"/>
    <property type="match status" value="1"/>
</dbReference>
<dbReference type="EMBL" id="JPVQ01000026">
    <property type="protein sequence ID" value="KGR90098.1"/>
    <property type="molecule type" value="Genomic_DNA"/>
</dbReference>
<comment type="caution">
    <text evidence="3">The sequence shown here is derived from an EMBL/GenBank/DDBJ whole genome shotgun (WGS) entry which is preliminary data.</text>
</comment>
<dbReference type="Proteomes" id="UP000030595">
    <property type="component" value="Unassembled WGS sequence"/>
</dbReference>
<dbReference type="Gene3D" id="3.30.470.20">
    <property type="entry name" value="ATP-grasp fold, B domain"/>
    <property type="match status" value="1"/>
</dbReference>
<dbReference type="InterPro" id="IPR048764">
    <property type="entry name" value="PylC_N"/>
</dbReference>
<keyword evidence="1" id="KW-0067">ATP-binding</keyword>
<evidence type="ECO:0000256" key="1">
    <source>
        <dbReference type="PROSITE-ProRule" id="PRU00409"/>
    </source>
</evidence>
<keyword evidence="4" id="KW-1185">Reference proteome</keyword>
<dbReference type="Gene3D" id="3.40.50.20">
    <property type="match status" value="1"/>
</dbReference>
<evidence type="ECO:0000313" key="4">
    <source>
        <dbReference type="Proteomes" id="UP000030595"/>
    </source>
</evidence>
<dbReference type="SUPFAM" id="SSF56059">
    <property type="entry name" value="Glutathione synthetase ATP-binding domain-like"/>
    <property type="match status" value="1"/>
</dbReference>
<dbReference type="InterPro" id="IPR013815">
    <property type="entry name" value="ATP_grasp_subdomain_1"/>
</dbReference>
<dbReference type="OrthoDB" id="9803907at2"/>
<dbReference type="PROSITE" id="PS50975">
    <property type="entry name" value="ATP_GRASP"/>
    <property type="match status" value="1"/>
</dbReference>
<dbReference type="Pfam" id="PF15632">
    <property type="entry name" value="ATPgrasp_Ter"/>
    <property type="match status" value="1"/>
</dbReference>
<feature type="domain" description="ATP-grasp" evidence="2">
    <location>
        <begin position="113"/>
        <end position="283"/>
    </location>
</feature>
<dbReference type="eggNOG" id="COG0451">
    <property type="taxonomic scope" value="Bacteria"/>
</dbReference>